<protein>
    <submittedName>
        <fullName evidence="1">Uncharacterized protein</fullName>
    </submittedName>
</protein>
<accession>X0WMR5</accession>
<name>X0WMR5_9ZZZZ</name>
<evidence type="ECO:0000313" key="1">
    <source>
        <dbReference type="EMBL" id="GAG25818.1"/>
    </source>
</evidence>
<proteinExistence type="predicted"/>
<dbReference type="EMBL" id="BARS01034760">
    <property type="protein sequence ID" value="GAG25818.1"/>
    <property type="molecule type" value="Genomic_DNA"/>
</dbReference>
<organism evidence="1">
    <name type="scientific">marine sediment metagenome</name>
    <dbReference type="NCBI Taxonomy" id="412755"/>
    <lineage>
        <taxon>unclassified sequences</taxon>
        <taxon>metagenomes</taxon>
        <taxon>ecological metagenomes</taxon>
    </lineage>
</organism>
<reference evidence="1" key="1">
    <citation type="journal article" date="2014" name="Front. Microbiol.">
        <title>High frequency of phylogenetically diverse reductive dehalogenase-homologous genes in deep subseafloor sedimentary metagenomes.</title>
        <authorList>
            <person name="Kawai M."/>
            <person name="Futagami T."/>
            <person name="Toyoda A."/>
            <person name="Takaki Y."/>
            <person name="Nishi S."/>
            <person name="Hori S."/>
            <person name="Arai W."/>
            <person name="Tsubouchi T."/>
            <person name="Morono Y."/>
            <person name="Uchiyama I."/>
            <person name="Ito T."/>
            <person name="Fujiyama A."/>
            <person name="Inagaki F."/>
            <person name="Takami H."/>
        </authorList>
    </citation>
    <scope>NUCLEOTIDE SEQUENCE</scope>
    <source>
        <strain evidence="1">Expedition CK06-06</strain>
    </source>
</reference>
<comment type="caution">
    <text evidence="1">The sequence shown here is derived from an EMBL/GenBank/DDBJ whole genome shotgun (WGS) entry which is preliminary data.</text>
</comment>
<dbReference type="AlphaFoldDB" id="X0WMR5"/>
<gene>
    <name evidence="1" type="ORF">S01H1_53657</name>
</gene>
<feature type="non-terminal residue" evidence="1">
    <location>
        <position position="1"/>
    </location>
</feature>
<sequence>QLASELGFLFAMGDNDQRRLLCEALFKRVYVQNGKIAKIELNPH</sequence>